<dbReference type="AlphaFoldDB" id="A0A6V7LP21"/>
<evidence type="ECO:0000259" key="2">
    <source>
        <dbReference type="PROSITE" id="PS51497"/>
    </source>
</evidence>
<reference evidence="3" key="1">
    <citation type="submission" date="2020-07" db="EMBL/GenBank/DDBJ databases">
        <authorList>
            <person name="Ferguson B K."/>
        </authorList>
    </citation>
    <scope>NUCLEOTIDE SEQUENCE</scope>
    <source>
        <strain evidence="3">L06</strain>
    </source>
</reference>
<gene>
    <name evidence="3" type="ORF">BBRV_LOCUS109919</name>
</gene>
<feature type="domain" description="UMA" evidence="2">
    <location>
        <begin position="88"/>
        <end position="136"/>
    </location>
</feature>
<dbReference type="InterPro" id="IPR023340">
    <property type="entry name" value="UMA"/>
</dbReference>
<dbReference type="PROSITE" id="PS51497">
    <property type="entry name" value="UMA"/>
    <property type="match status" value="1"/>
</dbReference>
<sequence>MSWLFGKKKTKDTSSEGGEGVSTSQVDDYIYIEKDMNSSSTASERDHNAMFKSFVLYPPLGPDNDVNLPKMSERLIHQNILCDPQAYLHGIKLELNKKLEDNFEIDRLQADEILSFVLRIKSDDYDYDFSLENSVVNEMAISAQ</sequence>
<organism evidence="3">
    <name type="scientific">Bracon brevicornis</name>
    <dbReference type="NCBI Taxonomy" id="1563983"/>
    <lineage>
        <taxon>Eukaryota</taxon>
        <taxon>Metazoa</taxon>
        <taxon>Ecdysozoa</taxon>
        <taxon>Arthropoda</taxon>
        <taxon>Hexapoda</taxon>
        <taxon>Insecta</taxon>
        <taxon>Pterygota</taxon>
        <taxon>Neoptera</taxon>
        <taxon>Endopterygota</taxon>
        <taxon>Hymenoptera</taxon>
        <taxon>Apocrita</taxon>
        <taxon>Ichneumonoidea</taxon>
        <taxon>Braconidae</taxon>
        <taxon>Braconinae</taxon>
        <taxon>Bracon</taxon>
    </lineage>
</organism>
<feature type="compositionally biased region" description="Basic residues" evidence="1">
    <location>
        <begin position="1"/>
        <end position="10"/>
    </location>
</feature>
<evidence type="ECO:0000256" key="1">
    <source>
        <dbReference type="SAM" id="MobiDB-lite"/>
    </source>
</evidence>
<evidence type="ECO:0000313" key="3">
    <source>
        <dbReference type="EMBL" id="CAD1577156.1"/>
    </source>
</evidence>
<dbReference type="EMBL" id="CADCXW020000343">
    <property type="protein sequence ID" value="CAD1577156.1"/>
    <property type="molecule type" value="Genomic_DNA"/>
</dbReference>
<proteinExistence type="predicted"/>
<name>A0A6V7LP21_9HYME</name>
<accession>A0A6V7LP21</accession>
<feature type="region of interest" description="Disordered" evidence="1">
    <location>
        <begin position="1"/>
        <end position="22"/>
    </location>
</feature>
<protein>
    <recommendedName>
        <fullName evidence="2">UMA domain-containing protein</fullName>
    </recommendedName>
</protein>